<keyword evidence="2" id="KW-0747">Spliceosome</keyword>
<evidence type="ECO:0000259" key="4">
    <source>
        <dbReference type="Pfam" id="PF08606"/>
    </source>
</evidence>
<dbReference type="GO" id="GO:0005681">
    <property type="term" value="C:spliceosomal complex"/>
    <property type="evidence" value="ECO:0007669"/>
    <property type="project" value="UniProtKB-KW"/>
</dbReference>
<dbReference type="InterPro" id="IPR001680">
    <property type="entry name" value="WD40_rpt"/>
</dbReference>
<dbReference type="GO" id="GO:0000398">
    <property type="term" value="P:mRNA splicing, via spliceosome"/>
    <property type="evidence" value="ECO:0007669"/>
    <property type="project" value="InterPro"/>
</dbReference>
<dbReference type="GO" id="GO:0061630">
    <property type="term" value="F:ubiquitin protein ligase activity"/>
    <property type="evidence" value="ECO:0007669"/>
    <property type="project" value="UniProtKB-UniRule"/>
</dbReference>
<accession>A0A3L6DZ56</accession>
<comment type="similarity">
    <text evidence="2">Belongs to the WD repeat PRP19 family.</text>
</comment>
<feature type="coiled-coil region" evidence="3">
    <location>
        <begin position="106"/>
        <end position="133"/>
    </location>
</feature>
<comment type="pathway">
    <text evidence="2">Protein modification; protein ubiquitination.</text>
</comment>
<comment type="catalytic activity">
    <reaction evidence="2">
        <text>S-ubiquitinyl-[E2 ubiquitin-conjugating enzyme]-L-cysteine + [acceptor protein]-L-lysine = [E2 ubiquitin-conjugating enzyme]-L-cysteine + N(6)-ubiquitinyl-[acceptor protein]-L-lysine.</text>
        <dbReference type="EC" id="2.3.2.27"/>
    </reaction>
</comment>
<evidence type="ECO:0000256" key="1">
    <source>
        <dbReference type="PROSITE-ProRule" id="PRU00221"/>
    </source>
</evidence>
<feature type="domain" description="Prp19 coiled-coil region" evidence="4">
    <location>
        <begin position="302"/>
        <end position="326"/>
    </location>
</feature>
<dbReference type="GO" id="GO:0000974">
    <property type="term" value="C:Prp19 complex"/>
    <property type="evidence" value="ECO:0007669"/>
    <property type="project" value="UniProtKB-UniRule"/>
</dbReference>
<organism evidence="5">
    <name type="scientific">Zea mays</name>
    <name type="common">Maize</name>
    <dbReference type="NCBI Taxonomy" id="4577"/>
    <lineage>
        <taxon>Eukaryota</taxon>
        <taxon>Viridiplantae</taxon>
        <taxon>Streptophyta</taxon>
        <taxon>Embryophyta</taxon>
        <taxon>Tracheophyta</taxon>
        <taxon>Spermatophyta</taxon>
        <taxon>Magnoliopsida</taxon>
        <taxon>Liliopsida</taxon>
        <taxon>Poales</taxon>
        <taxon>Poaceae</taxon>
        <taxon>PACMAD clade</taxon>
        <taxon>Panicoideae</taxon>
        <taxon>Andropogonodae</taxon>
        <taxon>Andropogoneae</taxon>
        <taxon>Tripsacinae</taxon>
        <taxon>Zea</taxon>
    </lineage>
</organism>
<dbReference type="Proteomes" id="UP000251960">
    <property type="component" value="Chromosome 7"/>
</dbReference>
<keyword evidence="2" id="KW-0808">Transferase</keyword>
<proteinExistence type="inferred from homology"/>
<dbReference type="InterPro" id="IPR038959">
    <property type="entry name" value="Prp19"/>
</dbReference>
<dbReference type="Pfam" id="PF08606">
    <property type="entry name" value="Prp19"/>
    <property type="match status" value="1"/>
</dbReference>
<dbReference type="EMBL" id="NCVQ01000008">
    <property type="protein sequence ID" value="PWZ13819.1"/>
    <property type="molecule type" value="Genomic_DNA"/>
</dbReference>
<evidence type="ECO:0000256" key="2">
    <source>
        <dbReference type="RuleBase" id="RU367101"/>
    </source>
</evidence>
<dbReference type="AlphaFoldDB" id="A0A3L6DZ56"/>
<protein>
    <recommendedName>
        <fullName evidence="2">Pre-mRNA-processing factor 19</fullName>
        <ecNumber evidence="2">2.3.2.27</ecNumber>
    </recommendedName>
</protein>
<dbReference type="InterPro" id="IPR036322">
    <property type="entry name" value="WD40_repeat_dom_sf"/>
</dbReference>
<keyword evidence="2" id="KW-0234">DNA repair</keyword>
<dbReference type="InterPro" id="IPR015943">
    <property type="entry name" value="WD40/YVTN_repeat-like_dom_sf"/>
</dbReference>
<keyword evidence="2" id="KW-0833">Ubl conjugation pathway</keyword>
<dbReference type="GO" id="GO:0006281">
    <property type="term" value="P:DNA repair"/>
    <property type="evidence" value="ECO:0007669"/>
    <property type="project" value="UniProtKB-KW"/>
</dbReference>
<comment type="subcellular location">
    <subcellularLocation>
        <location evidence="2">Nucleus</location>
    </subcellularLocation>
</comment>
<dbReference type="Pfam" id="PF00400">
    <property type="entry name" value="WD40"/>
    <property type="match status" value="1"/>
</dbReference>
<keyword evidence="2" id="KW-0507">mRNA processing</keyword>
<dbReference type="PANTHER" id="PTHR43995:SF1">
    <property type="entry name" value="PRE-MRNA-PROCESSING FACTOR 19"/>
    <property type="match status" value="1"/>
</dbReference>
<sequence length="516" mass="58197">MATSRLPRERWTLWCCRSRLLRPSSSRSRRGRRLSPSTSPWLLKSNQKLQGLREELNVIVPYLEEMRKKKVERWDQFVDVIEQIKKVASKIRPADFVPFRIPVDQSDLSLRKLEELTKELQSLQKEKSDRLKQVMEHLNTLHLLCEVLGVDFKQTVNEVHPSLGEADGSKNLSNCTIESLASAASRLRELKVERMQKVSTLSSRFASSMLELWNLMDTPLEEQQMFQNVTCNIAASEHEITEPNTLSIDFLSYLLVSTYRYDGQDFYQFFFSQIMVRSNGTISKATLRQSATSGGMVTYEVQHDAACRVIARLKKERDEARALLAQAERQIPASVAGAAPAAVVSNGKRAMEDEIGPDGKKIRPGINPVMIDELTECNTMLSAQRKKRQVPPTLAPLDALERYTQISSHPLHKTNKRGILSMDVHPSKDVVATGGIDTNAVIFDRSSGQILCTLTGHSKKITTSKFVPRDQLFVTGSADKAISIYHRLFAFGKRTRMETITASIHLKIILLRAGTS</sequence>
<dbReference type="InterPro" id="IPR013915">
    <property type="entry name" value="Prp19_cc"/>
</dbReference>
<keyword evidence="2" id="KW-0508">mRNA splicing</keyword>
<dbReference type="Pfam" id="PF03999">
    <property type="entry name" value="MAP65_ASE1"/>
    <property type="match status" value="1"/>
</dbReference>
<keyword evidence="2" id="KW-0539">Nucleus</keyword>
<gene>
    <name evidence="5" type="primary">PRP19_3</name>
    <name evidence="5" type="ORF">Zm00014a_026380</name>
</gene>
<comment type="caution">
    <text evidence="5">The sequence shown here is derived from an EMBL/GenBank/DDBJ whole genome shotgun (WGS) entry which is preliminary data.</text>
</comment>
<dbReference type="PROSITE" id="PS50294">
    <property type="entry name" value="WD_REPEATS_REGION"/>
    <property type="match status" value="1"/>
</dbReference>
<evidence type="ECO:0000256" key="3">
    <source>
        <dbReference type="SAM" id="Coils"/>
    </source>
</evidence>
<evidence type="ECO:0000313" key="5">
    <source>
        <dbReference type="EMBL" id="PWZ13819.1"/>
    </source>
</evidence>
<dbReference type="SUPFAM" id="SSF50978">
    <property type="entry name" value="WD40 repeat-like"/>
    <property type="match status" value="1"/>
</dbReference>
<dbReference type="Gene3D" id="2.130.10.10">
    <property type="entry name" value="YVTN repeat-like/Quinoprotein amine dehydrogenase"/>
    <property type="match status" value="1"/>
</dbReference>
<comment type="subunit">
    <text evidence="2">Homotetramer.</text>
</comment>
<comment type="function">
    <text evidence="2">Ubiquitin-protein ligase which is mainly involved pre-mRNA splicing and DNA repair. Required for pre-mRNA splicing as component of the spliceosome.</text>
</comment>
<keyword evidence="2" id="KW-0227">DNA damage</keyword>
<dbReference type="GO" id="GO:0070534">
    <property type="term" value="P:protein K63-linked ubiquitination"/>
    <property type="evidence" value="ECO:0007669"/>
    <property type="project" value="UniProtKB-UniRule"/>
</dbReference>
<keyword evidence="3" id="KW-0175">Coiled coil</keyword>
<feature type="repeat" description="WD" evidence="1">
    <location>
        <begin position="454"/>
        <end position="485"/>
    </location>
</feature>
<dbReference type="EC" id="2.3.2.27" evidence="2"/>
<dbReference type="PROSITE" id="PS50082">
    <property type="entry name" value="WD_REPEATS_2"/>
    <property type="match status" value="1"/>
</dbReference>
<reference evidence="5" key="1">
    <citation type="journal article" date="2018" name="Nat. Genet.">
        <title>Extensive intraspecific gene order and gene structural variations between Mo17 and other maize genomes.</title>
        <authorList>
            <person name="Sun S."/>
            <person name="Zhou Y."/>
            <person name="Chen J."/>
            <person name="Shi J."/>
            <person name="Zhao H."/>
            <person name="Zhao H."/>
            <person name="Song W."/>
            <person name="Zhang M."/>
            <person name="Cui Y."/>
            <person name="Dong X."/>
            <person name="Liu H."/>
            <person name="Ma X."/>
            <person name="Jiao Y."/>
            <person name="Wang B."/>
            <person name="Wei X."/>
            <person name="Stein J.C."/>
            <person name="Glaubitz J.C."/>
            <person name="Lu F."/>
            <person name="Yu G."/>
            <person name="Liang C."/>
            <person name="Fengler K."/>
            <person name="Li B."/>
            <person name="Rafalski A."/>
            <person name="Schnable P.S."/>
            <person name="Ware D.H."/>
            <person name="Buckler E.S."/>
            <person name="Lai J."/>
        </authorList>
    </citation>
    <scope>NUCLEOTIDE SEQUENCE [LARGE SCALE GENOMIC DNA]</scope>
    <source>
        <tissue evidence="5">Seedling</tissue>
    </source>
</reference>
<dbReference type="PANTHER" id="PTHR43995">
    <property type="entry name" value="PRE-MRNA-PROCESSING FACTOR 19"/>
    <property type="match status" value="1"/>
</dbReference>
<keyword evidence="1" id="KW-0853">WD repeat</keyword>
<name>A0A3L6DZ56_MAIZE</name>
<dbReference type="SMART" id="SM00320">
    <property type="entry name" value="WD40"/>
    <property type="match status" value="2"/>
</dbReference>